<evidence type="ECO:0000256" key="2">
    <source>
        <dbReference type="ARBA" id="ARBA00022603"/>
    </source>
</evidence>
<dbReference type="GO" id="GO:0005737">
    <property type="term" value="C:cytoplasm"/>
    <property type="evidence" value="ECO:0007669"/>
    <property type="project" value="TreeGrafter"/>
</dbReference>
<dbReference type="PANTHER" id="PTHR12315:SF1">
    <property type="entry name" value="RNA 5'-MONOPHOSPHATE METHYLTRANSFERASE"/>
    <property type="match status" value="1"/>
</dbReference>
<evidence type="ECO:0000313" key="8">
    <source>
        <dbReference type="RefSeq" id="XP_028153602.1"/>
    </source>
</evidence>
<evidence type="ECO:0000256" key="1">
    <source>
        <dbReference type="ARBA" id="ARBA00008361"/>
    </source>
</evidence>
<dbReference type="PANTHER" id="PTHR12315">
    <property type="entry name" value="BICOID-INTERACTING PROTEIN RELATED"/>
    <property type="match status" value="1"/>
</dbReference>
<dbReference type="PROSITE" id="PS51515">
    <property type="entry name" value="BIN3_SAM"/>
    <property type="match status" value="1"/>
</dbReference>
<dbReference type="RefSeq" id="XP_028153602.1">
    <property type="nucleotide sequence ID" value="XM_028297801.1"/>
</dbReference>
<dbReference type="SUPFAM" id="SSF53335">
    <property type="entry name" value="S-adenosyl-L-methionine-dependent methyltransferases"/>
    <property type="match status" value="1"/>
</dbReference>
<organism evidence="8">
    <name type="scientific">Diabrotica virgifera virgifera</name>
    <name type="common">western corn rootworm</name>
    <dbReference type="NCBI Taxonomy" id="50390"/>
    <lineage>
        <taxon>Eukaryota</taxon>
        <taxon>Metazoa</taxon>
        <taxon>Ecdysozoa</taxon>
        <taxon>Arthropoda</taxon>
        <taxon>Hexapoda</taxon>
        <taxon>Insecta</taxon>
        <taxon>Pterygota</taxon>
        <taxon>Neoptera</taxon>
        <taxon>Endopterygota</taxon>
        <taxon>Coleoptera</taxon>
        <taxon>Polyphaga</taxon>
        <taxon>Cucujiformia</taxon>
        <taxon>Chrysomeloidea</taxon>
        <taxon>Chrysomelidae</taxon>
        <taxon>Galerucinae</taxon>
        <taxon>Diabroticina</taxon>
        <taxon>Diabroticites</taxon>
        <taxon>Diabrotica</taxon>
    </lineage>
</organism>
<name>A0A6P7H4Y7_DIAVI</name>
<dbReference type="GO" id="GO:0032259">
    <property type="term" value="P:methylation"/>
    <property type="evidence" value="ECO:0007669"/>
    <property type="project" value="UniProtKB-KW"/>
</dbReference>
<dbReference type="FunCoup" id="A0A6P7H4Y7">
    <property type="interactions" value="585"/>
</dbReference>
<keyword evidence="3 6" id="KW-0808">Transferase</keyword>
<dbReference type="InterPro" id="IPR024160">
    <property type="entry name" value="BIN3_SAM-bd_dom"/>
</dbReference>
<reference evidence="8" key="1">
    <citation type="submission" date="2025-08" db="UniProtKB">
        <authorList>
            <consortium name="RefSeq"/>
        </authorList>
    </citation>
    <scope>IDENTIFICATION</scope>
    <source>
        <tissue evidence="8">Whole insect</tissue>
    </source>
</reference>
<dbReference type="InParanoid" id="A0A6P7H4Y7"/>
<dbReference type="InterPro" id="IPR029063">
    <property type="entry name" value="SAM-dependent_MTases_sf"/>
</dbReference>
<dbReference type="GO" id="GO:0008171">
    <property type="term" value="F:O-methyltransferase activity"/>
    <property type="evidence" value="ECO:0007669"/>
    <property type="project" value="UniProtKB-UniRule"/>
</dbReference>
<gene>
    <name evidence="8" type="primary">LOC114347066</name>
</gene>
<keyword evidence="4 5" id="KW-0949">S-adenosyl-L-methionine</keyword>
<dbReference type="GO" id="GO:0008173">
    <property type="term" value="F:RNA methyltransferase activity"/>
    <property type="evidence" value="ECO:0007669"/>
    <property type="project" value="UniProtKB-UniRule"/>
</dbReference>
<dbReference type="GO" id="GO:2000632">
    <property type="term" value="P:negative regulation of pre-miRNA processing"/>
    <property type="evidence" value="ECO:0007669"/>
    <property type="project" value="TreeGrafter"/>
</dbReference>
<dbReference type="Pfam" id="PF06859">
    <property type="entry name" value="Bin3"/>
    <property type="match status" value="1"/>
</dbReference>
<accession>A0A6P7H4Y7</accession>
<dbReference type="InterPro" id="IPR039772">
    <property type="entry name" value="Bin3-like"/>
</dbReference>
<dbReference type="AlphaFoldDB" id="A0A6P7H4Y7"/>
<sequence>MNHMNDSKLQFKGGNPGAVQFGNFINYYQFHSPDDRITLLPKYIWDQHKPLVALDIGCNTGNLTIALKDFLEEHVSKATSVLAVDIDPVLIDRAKDVKTKNIKFECLDIMDETERNAILNSYLQDHGLKRFTALFCFSTTMWIHLNHGDLGLKRFLKYISTITDMIIVEPQPWKCYKTAVKRMKQKDFVFSEFSKLKMRESVENDIQEILVKECNMKMVVESERTTWGRKLLIFIQK</sequence>
<keyword evidence="2 6" id="KW-0489">Methyltransferase</keyword>
<dbReference type="InterPro" id="IPR010675">
    <property type="entry name" value="Bin3_C"/>
</dbReference>
<dbReference type="EC" id="2.1.1.-" evidence="6"/>
<proteinExistence type="inferred from homology"/>
<comment type="similarity">
    <text evidence="1 6">Belongs to the methyltransferase superfamily.</text>
</comment>
<evidence type="ECO:0000256" key="6">
    <source>
        <dbReference type="RuleBase" id="RU367087"/>
    </source>
</evidence>
<evidence type="ECO:0000259" key="7">
    <source>
        <dbReference type="PROSITE" id="PS51515"/>
    </source>
</evidence>
<dbReference type="CDD" id="cd02440">
    <property type="entry name" value="AdoMet_MTases"/>
    <property type="match status" value="1"/>
</dbReference>
<evidence type="ECO:0000256" key="3">
    <source>
        <dbReference type="ARBA" id="ARBA00022679"/>
    </source>
</evidence>
<dbReference type="Gene3D" id="3.40.50.150">
    <property type="entry name" value="Vaccinia Virus protein VP39"/>
    <property type="match status" value="1"/>
</dbReference>
<evidence type="ECO:0000256" key="5">
    <source>
        <dbReference type="PROSITE-ProRule" id="PRU00848"/>
    </source>
</evidence>
<evidence type="ECO:0000256" key="4">
    <source>
        <dbReference type="ARBA" id="ARBA00022691"/>
    </source>
</evidence>
<protein>
    <recommendedName>
        <fullName evidence="6">RNA methyltransferase</fullName>
        <ecNumber evidence="6">2.1.1.-</ecNumber>
    </recommendedName>
</protein>
<feature type="domain" description="Bin3-type SAM" evidence="7">
    <location>
        <begin position="1"/>
        <end position="237"/>
    </location>
</feature>